<organism evidence="7 8">
    <name type="scientific">Hymenolepis diminuta</name>
    <name type="common">Rat tapeworm</name>
    <dbReference type="NCBI Taxonomy" id="6216"/>
    <lineage>
        <taxon>Eukaryota</taxon>
        <taxon>Metazoa</taxon>
        <taxon>Spiralia</taxon>
        <taxon>Lophotrochozoa</taxon>
        <taxon>Platyhelminthes</taxon>
        <taxon>Cestoda</taxon>
        <taxon>Eucestoda</taxon>
        <taxon>Cyclophyllidea</taxon>
        <taxon>Hymenolepididae</taxon>
        <taxon>Hymenolepis</taxon>
    </lineage>
</organism>
<feature type="compositionally biased region" description="Polar residues" evidence="5">
    <location>
        <begin position="38"/>
        <end position="58"/>
    </location>
</feature>
<dbReference type="PANTHER" id="PTHR15597">
    <property type="entry name" value="ATAXIN 2-BINDING PROTEIN 1-RELATED"/>
    <property type="match status" value="1"/>
</dbReference>
<protein>
    <recommendedName>
        <fullName evidence="6">RRM domain-containing protein</fullName>
    </recommendedName>
</protein>
<dbReference type="SUPFAM" id="SSF54928">
    <property type="entry name" value="RNA-binding domain, RBD"/>
    <property type="match status" value="1"/>
</dbReference>
<feature type="region of interest" description="Disordered" evidence="5">
    <location>
        <begin position="119"/>
        <end position="207"/>
    </location>
</feature>
<dbReference type="EMBL" id="CABIJS010000716">
    <property type="protein sequence ID" value="VUZ57358.1"/>
    <property type="molecule type" value="Genomic_DNA"/>
</dbReference>
<dbReference type="PANTHER" id="PTHR15597:SF22">
    <property type="entry name" value="RNA-BINDING FOX PROTEIN 1, ISOFORM H"/>
    <property type="match status" value="1"/>
</dbReference>
<feature type="compositionally biased region" description="Low complexity" evidence="5">
    <location>
        <begin position="59"/>
        <end position="72"/>
    </location>
</feature>
<name>A0A564ZET2_HYMDI</name>
<evidence type="ECO:0000256" key="3">
    <source>
        <dbReference type="ARBA" id="ARBA00023242"/>
    </source>
</evidence>
<dbReference type="Pfam" id="PF00076">
    <property type="entry name" value="RRM_1"/>
    <property type="match status" value="1"/>
</dbReference>
<dbReference type="Gene3D" id="3.30.70.330">
    <property type="match status" value="1"/>
</dbReference>
<dbReference type="PROSITE" id="PS50102">
    <property type="entry name" value="RRM"/>
    <property type="match status" value="1"/>
</dbReference>
<dbReference type="GO" id="GO:0007399">
    <property type="term" value="P:nervous system development"/>
    <property type="evidence" value="ECO:0007669"/>
    <property type="project" value="InterPro"/>
</dbReference>
<gene>
    <name evidence="7" type="ORF">WMSIL1_LOCUS14780</name>
</gene>
<feature type="region of interest" description="Disordered" evidence="5">
    <location>
        <begin position="38"/>
        <end position="72"/>
    </location>
</feature>
<dbReference type="InterPro" id="IPR035979">
    <property type="entry name" value="RBD_domain_sf"/>
</dbReference>
<accession>A0A564ZET2</accession>
<dbReference type="GO" id="GO:0005737">
    <property type="term" value="C:cytoplasm"/>
    <property type="evidence" value="ECO:0007669"/>
    <property type="project" value="TreeGrafter"/>
</dbReference>
<comment type="subcellular location">
    <subcellularLocation>
        <location evidence="1">Nucleus</location>
    </subcellularLocation>
</comment>
<evidence type="ECO:0000313" key="7">
    <source>
        <dbReference type="EMBL" id="VUZ57358.1"/>
    </source>
</evidence>
<dbReference type="InterPro" id="IPR047131">
    <property type="entry name" value="RBFOX1-like"/>
</dbReference>
<reference evidence="7 8" key="1">
    <citation type="submission" date="2019-07" db="EMBL/GenBank/DDBJ databases">
        <authorList>
            <person name="Jastrzebski P J."/>
            <person name="Paukszto L."/>
            <person name="Jastrzebski P J."/>
        </authorList>
    </citation>
    <scope>NUCLEOTIDE SEQUENCE [LARGE SCALE GENOMIC DNA]</scope>
    <source>
        <strain evidence="7 8">WMS-il1</strain>
    </source>
</reference>
<dbReference type="Proteomes" id="UP000321570">
    <property type="component" value="Unassembled WGS sequence"/>
</dbReference>
<dbReference type="GO" id="GO:0000381">
    <property type="term" value="P:regulation of alternative mRNA splicing, via spliceosome"/>
    <property type="evidence" value="ECO:0007669"/>
    <property type="project" value="InterPro"/>
</dbReference>
<evidence type="ECO:0000256" key="4">
    <source>
        <dbReference type="PROSITE-ProRule" id="PRU00176"/>
    </source>
</evidence>
<evidence type="ECO:0000256" key="5">
    <source>
        <dbReference type="SAM" id="MobiDB-lite"/>
    </source>
</evidence>
<feature type="compositionally biased region" description="Basic and acidic residues" evidence="5">
    <location>
        <begin position="156"/>
        <end position="171"/>
    </location>
</feature>
<feature type="compositionally biased region" description="Polar residues" evidence="5">
    <location>
        <begin position="173"/>
        <end position="205"/>
    </location>
</feature>
<dbReference type="InterPro" id="IPR012677">
    <property type="entry name" value="Nucleotide-bd_a/b_plait_sf"/>
</dbReference>
<dbReference type="InterPro" id="IPR000504">
    <property type="entry name" value="RRM_dom"/>
</dbReference>
<keyword evidence="2 4" id="KW-0694">RNA-binding</keyword>
<keyword evidence="3" id="KW-0539">Nucleus</keyword>
<feature type="domain" description="RRM" evidence="6">
    <location>
        <begin position="210"/>
        <end position="258"/>
    </location>
</feature>
<dbReference type="AlphaFoldDB" id="A0A564ZET2"/>
<feature type="compositionally biased region" description="Basic and acidic residues" evidence="5">
    <location>
        <begin position="136"/>
        <end position="145"/>
    </location>
</feature>
<evidence type="ECO:0000256" key="2">
    <source>
        <dbReference type="ARBA" id="ARBA00022884"/>
    </source>
</evidence>
<dbReference type="GO" id="GO:0003729">
    <property type="term" value="F:mRNA binding"/>
    <property type="evidence" value="ECO:0007669"/>
    <property type="project" value="TreeGrafter"/>
</dbReference>
<dbReference type="GO" id="GO:0005634">
    <property type="term" value="C:nucleus"/>
    <property type="evidence" value="ECO:0007669"/>
    <property type="project" value="UniProtKB-SubCell"/>
</dbReference>
<evidence type="ECO:0000256" key="1">
    <source>
        <dbReference type="ARBA" id="ARBA00004123"/>
    </source>
</evidence>
<proteinExistence type="predicted"/>
<sequence>MNFLRSVTNPTLGAGNLLFFPTPTVNTLDPTTATQTLLQSSNPTLNPTTVGKVSSTEMSSQSNNTPSASSTVSASTTAATTIATPSVATATTAVQDVDVGAQHNAATSLLESMRIHGLLPHGASKNPEFSASSEGPAEKSIKLDDTAEASHSADSNSERLDGQPTTDEVRGHPSTSVTTSISNPSVTSTIPGNTPVSSSSITPIASTGPKRLHVSNIPFRYREADLRQLLGPFGTILDVEIIFNERGSKSKQFAGIQE</sequence>
<keyword evidence="8" id="KW-1185">Reference proteome</keyword>
<evidence type="ECO:0000313" key="8">
    <source>
        <dbReference type="Proteomes" id="UP000321570"/>
    </source>
</evidence>
<evidence type="ECO:0000259" key="6">
    <source>
        <dbReference type="PROSITE" id="PS50102"/>
    </source>
</evidence>